<name>F4KWC7_HALH1</name>
<protein>
    <recommendedName>
        <fullName evidence="3">Outer membrane protein beta-barrel domain-containing protein</fullName>
    </recommendedName>
</protein>
<proteinExistence type="predicted"/>
<dbReference type="KEGG" id="hhy:Halhy_2402"/>
<dbReference type="HOGENOM" id="CLU_1265462_0_0_10"/>
<evidence type="ECO:0000313" key="1">
    <source>
        <dbReference type="EMBL" id="AEE50277.1"/>
    </source>
</evidence>
<sequence>MLLSTLFVLTQFIVNAQETKSPKIGWFITPEVGAMFLDGHVGKTIGASFGVQLFKNHLKVGILSYGRSGPINGATFSTPAHNDMVYKGKNQLTLRADHGAFGLLLAPSFNIKNVAFDIPIMFGTVGGGFYLFGEDRETPDGRRVSEWENELMDGRDAGFGSTLEFGLRSFFPTKIAGMRWGMGLHYTTTQGWETYYDPKGEFYNNKLRASVFVHFGSN</sequence>
<dbReference type="EMBL" id="CP002691">
    <property type="protein sequence ID" value="AEE50277.1"/>
    <property type="molecule type" value="Genomic_DNA"/>
</dbReference>
<gene>
    <name evidence="1" type="ordered locus">Halhy_2402</name>
</gene>
<evidence type="ECO:0000313" key="2">
    <source>
        <dbReference type="Proteomes" id="UP000008461"/>
    </source>
</evidence>
<dbReference type="AlphaFoldDB" id="F4KWC7"/>
<dbReference type="Proteomes" id="UP000008461">
    <property type="component" value="Chromosome"/>
</dbReference>
<reference evidence="1 2" key="1">
    <citation type="journal article" date="2011" name="Stand. Genomic Sci.">
        <title>Complete genome sequence of Haliscomenobacter hydrossis type strain (O).</title>
        <authorList>
            <consortium name="US DOE Joint Genome Institute (JGI-PGF)"/>
            <person name="Daligault H."/>
            <person name="Lapidus A."/>
            <person name="Zeytun A."/>
            <person name="Nolan M."/>
            <person name="Lucas S."/>
            <person name="Del Rio T.G."/>
            <person name="Tice H."/>
            <person name="Cheng J.F."/>
            <person name="Tapia R."/>
            <person name="Han C."/>
            <person name="Goodwin L."/>
            <person name="Pitluck S."/>
            <person name="Liolios K."/>
            <person name="Pagani I."/>
            <person name="Ivanova N."/>
            <person name="Huntemann M."/>
            <person name="Mavromatis K."/>
            <person name="Mikhailova N."/>
            <person name="Pati A."/>
            <person name="Chen A."/>
            <person name="Palaniappan K."/>
            <person name="Land M."/>
            <person name="Hauser L."/>
            <person name="Brambilla E.M."/>
            <person name="Rohde M."/>
            <person name="Verbarg S."/>
            <person name="Goker M."/>
            <person name="Bristow J."/>
            <person name="Eisen J.A."/>
            <person name="Markowitz V."/>
            <person name="Hugenholtz P."/>
            <person name="Kyrpides N.C."/>
            <person name="Klenk H.P."/>
            <person name="Woyke T."/>
        </authorList>
    </citation>
    <scope>NUCLEOTIDE SEQUENCE [LARGE SCALE GENOMIC DNA]</scope>
    <source>
        <strain evidence="2">ATCC 27775 / DSM 1100 / LMG 10767 / O</strain>
    </source>
</reference>
<reference key="2">
    <citation type="submission" date="2011-04" db="EMBL/GenBank/DDBJ databases">
        <title>Complete sequence of chromosome of Haliscomenobacter hydrossis DSM 1100.</title>
        <authorList>
            <consortium name="US DOE Joint Genome Institute (JGI-PGF)"/>
            <person name="Lucas S."/>
            <person name="Han J."/>
            <person name="Lapidus A."/>
            <person name="Bruce D."/>
            <person name="Goodwin L."/>
            <person name="Pitluck S."/>
            <person name="Peters L."/>
            <person name="Kyrpides N."/>
            <person name="Mavromatis K."/>
            <person name="Ivanova N."/>
            <person name="Ovchinnikova G."/>
            <person name="Pagani I."/>
            <person name="Daligault H."/>
            <person name="Detter J.C."/>
            <person name="Han C."/>
            <person name="Land M."/>
            <person name="Hauser L."/>
            <person name="Markowitz V."/>
            <person name="Cheng J.-F."/>
            <person name="Hugenholtz P."/>
            <person name="Woyke T."/>
            <person name="Wu D."/>
            <person name="Verbarg S."/>
            <person name="Frueling A."/>
            <person name="Brambilla E."/>
            <person name="Klenk H.-P."/>
            <person name="Eisen J.A."/>
        </authorList>
    </citation>
    <scope>NUCLEOTIDE SEQUENCE</scope>
    <source>
        <strain>DSM 1100</strain>
    </source>
</reference>
<dbReference type="STRING" id="760192.Halhy_2402"/>
<evidence type="ECO:0008006" key="3">
    <source>
        <dbReference type="Google" id="ProtNLM"/>
    </source>
</evidence>
<keyword evidence="2" id="KW-1185">Reference proteome</keyword>
<organism evidence="1 2">
    <name type="scientific">Haliscomenobacter hydrossis (strain ATCC 27775 / DSM 1100 / LMG 10767 / O)</name>
    <dbReference type="NCBI Taxonomy" id="760192"/>
    <lineage>
        <taxon>Bacteria</taxon>
        <taxon>Pseudomonadati</taxon>
        <taxon>Bacteroidota</taxon>
        <taxon>Saprospiria</taxon>
        <taxon>Saprospirales</taxon>
        <taxon>Haliscomenobacteraceae</taxon>
        <taxon>Haliscomenobacter</taxon>
    </lineage>
</organism>
<accession>F4KWC7</accession>